<gene>
    <name evidence="2" type="ORF">AVDCRST_MAG22-1133</name>
</gene>
<name>A0A6J4P260_9ACTN</name>
<feature type="compositionally biased region" description="Basic residues" evidence="1">
    <location>
        <begin position="54"/>
        <end position="69"/>
    </location>
</feature>
<accession>A0A6J4P260</accession>
<dbReference type="EMBL" id="CADCUV010000054">
    <property type="protein sequence ID" value="CAA9401647.1"/>
    <property type="molecule type" value="Genomic_DNA"/>
</dbReference>
<organism evidence="2">
    <name type="scientific">uncultured Rubrobacteraceae bacterium</name>
    <dbReference type="NCBI Taxonomy" id="349277"/>
    <lineage>
        <taxon>Bacteria</taxon>
        <taxon>Bacillati</taxon>
        <taxon>Actinomycetota</taxon>
        <taxon>Rubrobacteria</taxon>
        <taxon>Rubrobacterales</taxon>
        <taxon>Rubrobacteraceae</taxon>
        <taxon>environmental samples</taxon>
    </lineage>
</organism>
<feature type="compositionally biased region" description="Basic and acidic residues" evidence="1">
    <location>
        <begin position="1"/>
        <end position="25"/>
    </location>
</feature>
<reference evidence="2" key="1">
    <citation type="submission" date="2020-02" db="EMBL/GenBank/DDBJ databases">
        <authorList>
            <person name="Meier V. D."/>
        </authorList>
    </citation>
    <scope>NUCLEOTIDE SEQUENCE</scope>
    <source>
        <strain evidence="2">AVDCRST_MAG22</strain>
    </source>
</reference>
<feature type="compositionally biased region" description="Low complexity" evidence="1">
    <location>
        <begin position="42"/>
        <end position="51"/>
    </location>
</feature>
<evidence type="ECO:0000313" key="2">
    <source>
        <dbReference type="EMBL" id="CAA9401647.1"/>
    </source>
</evidence>
<proteinExistence type="predicted"/>
<evidence type="ECO:0000256" key="1">
    <source>
        <dbReference type="SAM" id="MobiDB-lite"/>
    </source>
</evidence>
<feature type="region of interest" description="Disordered" evidence="1">
    <location>
        <begin position="1"/>
        <end position="99"/>
    </location>
</feature>
<feature type="non-terminal residue" evidence="2">
    <location>
        <position position="1"/>
    </location>
</feature>
<protein>
    <submittedName>
        <fullName evidence="2">Uncharacterized protein</fullName>
    </submittedName>
</protein>
<sequence length="99" mass="10854">GGPENERAQARRPHAERPGVEHGPERPLAGRGRGPRPPGRPARPGARLQARPPLPHRGRGPGRRPPARRRAGDQLRLAWRPHRGPGHEPRARPGRAQGL</sequence>
<dbReference type="AlphaFoldDB" id="A0A6J4P260"/>
<feature type="non-terminal residue" evidence="2">
    <location>
        <position position="99"/>
    </location>
</feature>